<feature type="compositionally biased region" description="Polar residues" evidence="1">
    <location>
        <begin position="2245"/>
        <end position="2254"/>
    </location>
</feature>
<dbReference type="Pfam" id="PF08393">
    <property type="entry name" value="DHC_N2"/>
    <property type="match status" value="1"/>
</dbReference>
<feature type="region of interest" description="Disordered" evidence="1">
    <location>
        <begin position="2211"/>
        <end position="2254"/>
    </location>
</feature>
<dbReference type="Gene3D" id="3.40.50.300">
    <property type="entry name" value="P-loop containing nucleotide triphosphate hydrolases"/>
    <property type="match status" value="1"/>
</dbReference>
<keyword evidence="5" id="KW-1185">Reference proteome</keyword>
<feature type="region of interest" description="Disordered" evidence="1">
    <location>
        <begin position="831"/>
        <end position="904"/>
    </location>
</feature>
<evidence type="ECO:0000259" key="3">
    <source>
        <dbReference type="Pfam" id="PF12774"/>
    </source>
</evidence>
<dbReference type="EMBL" id="JARBJD010000009">
    <property type="protein sequence ID" value="KAK2962832.1"/>
    <property type="molecule type" value="Genomic_DNA"/>
</dbReference>
<protein>
    <submittedName>
        <fullName evidence="4">Dynein gamma chain, flagellar outer arm</fullName>
    </submittedName>
</protein>
<keyword evidence="4" id="KW-0969">Cilium</keyword>
<dbReference type="Gene3D" id="1.20.140.100">
    <property type="entry name" value="Dynein heavy chain, N-terminal domain 2"/>
    <property type="match status" value="1"/>
</dbReference>
<dbReference type="InterPro" id="IPR035699">
    <property type="entry name" value="AAA_6"/>
</dbReference>
<keyword evidence="4" id="KW-0282">Flagellum</keyword>
<feature type="compositionally biased region" description="Basic residues" evidence="1">
    <location>
        <begin position="894"/>
        <end position="903"/>
    </location>
</feature>
<evidence type="ECO:0000259" key="2">
    <source>
        <dbReference type="Pfam" id="PF08393"/>
    </source>
</evidence>
<dbReference type="InterPro" id="IPR013602">
    <property type="entry name" value="Dynein_heavy_linker"/>
</dbReference>
<dbReference type="InterPro" id="IPR042222">
    <property type="entry name" value="Dynein_2_N"/>
</dbReference>
<feature type="domain" description="Dynein heavy chain linker" evidence="2">
    <location>
        <begin position="394"/>
        <end position="785"/>
    </location>
</feature>
<dbReference type="InterPro" id="IPR026983">
    <property type="entry name" value="DHC"/>
</dbReference>
<evidence type="ECO:0000256" key="1">
    <source>
        <dbReference type="SAM" id="MobiDB-lite"/>
    </source>
</evidence>
<sequence length="2842" mass="322320">MFPSTESFKTHTYYSRLVHINSPQFPVYSRIPTQEHSPKNSVDPDPISFICPRCHYSANSLVTCTNHLSLCTQFVSPEERLNFLYELQIEYVCRSLQRLSDWQTAFDAVAQNLSKFTPSINTTPHFDTKPSPRLLRTDFQMVVEWLTAIFVPVQLSATIRVDFSVVFEQYITRINEWRSIMIRFLETTTRTVTQQLELRGNEDWREVTNTEPPQSGKMTWSLLREHETLALMENEMKILNIATIPAINQIKAKHNHTPWAFKLLVKIESLLTQYGPVNAEVIGYISHAKEIHAKLSQLRKQLQDTVLKEHAFFVAQLESRRQTLMMEVKIYIARVNEMGFEADVSVTELSVSLGHLVDGTTRVLQNLMGKKATIEVLNSDESLLGEPITLSTELDQTIKRIEYLNQVFVSYQLFTGWQNDVRQITFEFDVGKDIELLRERKEILERCQNIRMEAKEERLSTPHPLEKRMMQSLEDNLTKLLILADFDKMSFRDRHWKSLETLTHSQLILASSTRKQNTQASCPLLGVLLDLDLVEVRSEITDLLHTASREQEIELELKGILKEWENDIKFEFVEAMTGTEKKVDSKRRNTSPHDTPFHLKVTEESCERIVTLAKSTSTTLRTLSFSDYIGPFKDLTEFLEQRLHNIPSLISIFMSTQNTWRTLNGVFMSSFVLEMLVKEHWTFNKITDDLNRVMRKMISEKTPFTCFCQDSFIPHVLEELHVQLEQCKKGVVSHFTKVAETSPRLSLLSESSLFTVLSYASSPLTFDPILQQLFPGVAGLVIDQKLTRSEPGEQEGIQEAFHILHNADNSNDEISSNFSEVFDVSDATSDSVSSILSPTNRRIKPRPRAKRHSLAIKPSSPFPGTLALPTPPEKPQVEIPFSANERLSIPSSSRHPKPFKSKRSTSLISIPQRMALSPQLKSVREAGSKDDKHAQSLVEQPDCVLVAGMAGGMGEVLRFPSPVPFYAGANPMHFFVQIEKAMQDAVYVSLLRTYGMVSLIFNSIRGGARQNADVVSKWHEESIDSSSTDFLDYMSVSTMTDTTQSSETGSTSFNSEAISGFGGIGDDRILGRDSFTDQTFTQFIGEPDNSEMFAFAESAGESGNLTSTQMLSSSEEKGQEISFRSENEFEKMIAIIETKIKPSELPTLGTSRSVINNSVDQCIYTSFVSHLTDEISDLIEVVSHVSNALWIEREARGHGEFDKQQAIDKLQIVSDAIVSFIEMFQTMVWSNISVILRMKIESTLLACLQSESLVNHIRHFLNGRGPQKHWSVVRQSVKNLPHLMIPVTDYNRELVESMFRDIEGTTLMSISGIHPQRSAGSQFKSSFHSPTNIYSHTHEISSTEEELTICDKWPILVIAGEESMKYGCDYLGMVCGTIRTWSRITVDEDGLNKEECETLYRTTHFWKAIIKDVNKDVSPSFGSDPSSPDLPAKQTDSKLFTLIEQGLVTESFDRVKELSVICGKYVFVMTFHVESVVPPGFAHYFQGICGSGSWAYFILPRMITHKPVEALGALFEKLHQSIDGGHKHCLLNENVLIGLKGEYHFFVEIPQKASNLELPDSLRSSLRAGVFGRVSSKSALYSGLVLSGFYFAGLLSTRINRFFELFKEIESSSVVFVESGLGRVSETIRPYFERVMYNIVRPLLQTNFKANGKFVADLLVWANVSEIDQDDNTQTFSNVSGTNIEALRRLAIEDRLRFVCECLASVLCIIAAIRPSLKGEEVQTASTLLCQIFKEIPARFIQEHLPLSDHYFEFSTLNDLNALGREVNKYTIPEEMEYNTKLIEITKHTLLFDPLLASQDIQPVPSGTVISRRNQFDLKNYAVTSFRSFSERVVDVTKKLRDKAETSFDGENSARGVSTTLAPTDQSIVFSMSAASGSQNITDQSQNHNLLVYAPEYFAQMRMSEDDHISMDFAEFTIKTVTPALKFTKDHMLKTATDAQSFMVTGASQSVVLLSQMLHHPSWCKGGRWTSIPQPQPVAVVGPAGSGKSLVIELLAMAQNSLGIPTSIVKVNPSASSFTDLFGNLISTSSNSKVDGDDLSPHSDSALTYKVGWVVSILKQYARKLMQHSFRDERHPSQNETAPIHELFLVVDLPPSTNQNAFSMDPIIDTTEKEEDSQAQNATFESFAINRSFYQAINRLESALIQEYLSRLVISRKQLRTDLANEGLVLDNPRTSDYTTIPELFNLLLRDGSLKETKAFTQKLFHLRNKNRQSRISASSRRKQRHFRTRSKQRRSPFRHHSNDDQSATVSQHPSYLEAYRTAKFEEKINKRTSRRVRKGALGVQENSYIQYLRLKLKNRRKAKELQKRTDNLLLNEIERIHQLSHNVTMQDLSLFAMGSNIKLIFEVDDIATIPPSIGQHLSILRIPDTVFKAPCRLLYYREVSVFPVFWMQMAQRVHTVLSDTLFRYYAQSNKLIPSADVLSNLYRAIQQRSMWLTDRIHRAGEFVRDYFLDKRHHNPASNLLHIAAQTSARSSSYFNIFCEGYLTNVLKLFDTQMQFLFPKYFQRFLIVGEATEQDQLYTDIVTNYVLADNISTMSIFWGVGGHAFHLDEFRDAFSDFIIKICPNTPHIDSSVTNLCTIAESRRTNILGMIETLNFPITKPSLADFFVNLRTGEWENSVSFVRNQFTAPSKAKTYGNRISMSDFDEGLYDPSEMSGDLTWGMDGETSAGHVPDSSGRMSLFTDELKKLRRYEFTVAHVIALYDTAKQPVVILTSDAETMYRWKDNTLSMPLTAKQETTNVKQHESFDCPIFSSTPIDTIWWILSKVQERAHERKVESINAPTSSQSNMSSRITSMSKLSPMANSSSQAFSRSHIGKIIGTQTSIYTAASSSISYFRRRL</sequence>
<organism evidence="4 5">
    <name type="scientific">Blattamonas nauphoetae</name>
    <dbReference type="NCBI Taxonomy" id="2049346"/>
    <lineage>
        <taxon>Eukaryota</taxon>
        <taxon>Metamonada</taxon>
        <taxon>Preaxostyla</taxon>
        <taxon>Oxymonadida</taxon>
        <taxon>Blattamonas</taxon>
    </lineage>
</organism>
<proteinExistence type="predicted"/>
<feature type="compositionally biased region" description="Basic residues" evidence="1">
    <location>
        <begin position="2220"/>
        <end position="2240"/>
    </location>
</feature>
<dbReference type="PANTHER" id="PTHR10676">
    <property type="entry name" value="DYNEIN HEAVY CHAIN FAMILY PROTEIN"/>
    <property type="match status" value="1"/>
</dbReference>
<evidence type="ECO:0000313" key="5">
    <source>
        <dbReference type="Proteomes" id="UP001281761"/>
    </source>
</evidence>
<evidence type="ECO:0000313" key="4">
    <source>
        <dbReference type="EMBL" id="KAK2962832.1"/>
    </source>
</evidence>
<comment type="caution">
    <text evidence="4">The sequence shown here is derived from an EMBL/GenBank/DDBJ whole genome shotgun (WGS) entry which is preliminary data.</text>
</comment>
<dbReference type="Proteomes" id="UP001281761">
    <property type="component" value="Unassembled WGS sequence"/>
</dbReference>
<feature type="domain" description="Dynein heavy chain hydrolytic ATP-binding dynein motor region" evidence="3">
    <location>
        <begin position="1455"/>
        <end position="1611"/>
    </location>
</feature>
<dbReference type="Gene3D" id="1.10.287.2620">
    <property type="match status" value="1"/>
</dbReference>
<accession>A0ABQ9YGE6</accession>
<keyword evidence="4" id="KW-0966">Cell projection</keyword>
<gene>
    <name evidence="4" type="ORF">BLNAU_2267</name>
</gene>
<name>A0ABQ9YGE6_9EUKA</name>
<dbReference type="Pfam" id="PF12774">
    <property type="entry name" value="AAA_6"/>
    <property type="match status" value="1"/>
</dbReference>
<reference evidence="4 5" key="1">
    <citation type="journal article" date="2022" name="bioRxiv">
        <title>Genomics of Preaxostyla Flagellates Illuminates Evolutionary Transitions and the Path Towards Mitochondrial Loss.</title>
        <authorList>
            <person name="Novak L.V.F."/>
            <person name="Treitli S.C."/>
            <person name="Pyrih J."/>
            <person name="Halakuc P."/>
            <person name="Pipaliya S.V."/>
            <person name="Vacek V."/>
            <person name="Brzon O."/>
            <person name="Soukal P."/>
            <person name="Eme L."/>
            <person name="Dacks J.B."/>
            <person name="Karnkowska A."/>
            <person name="Elias M."/>
            <person name="Hampl V."/>
        </authorList>
    </citation>
    <scope>NUCLEOTIDE SEQUENCE [LARGE SCALE GENOMIC DNA]</scope>
    <source>
        <strain evidence="4">NAU3</strain>
        <tissue evidence="4">Gut</tissue>
    </source>
</reference>
<dbReference type="InterPro" id="IPR027417">
    <property type="entry name" value="P-loop_NTPase"/>
</dbReference>
<feature type="compositionally biased region" description="Basic residues" evidence="1">
    <location>
        <begin position="841"/>
        <end position="854"/>
    </location>
</feature>